<gene>
    <name evidence="18" type="ORF">SNE40_018879</name>
</gene>
<dbReference type="PRINTS" id="PR00593">
    <property type="entry name" value="MTABOTROPICR"/>
</dbReference>
<evidence type="ECO:0000256" key="11">
    <source>
        <dbReference type="ARBA" id="ARBA00023170"/>
    </source>
</evidence>
<feature type="transmembrane region" description="Helical" evidence="15">
    <location>
        <begin position="742"/>
        <end position="767"/>
    </location>
</feature>
<evidence type="ECO:0000256" key="10">
    <source>
        <dbReference type="ARBA" id="ARBA00023157"/>
    </source>
</evidence>
<feature type="region of interest" description="Disordered" evidence="14">
    <location>
        <begin position="1030"/>
        <end position="1079"/>
    </location>
</feature>
<feature type="region of interest" description="Disordered" evidence="14">
    <location>
        <begin position="917"/>
        <end position="950"/>
    </location>
</feature>
<comment type="subcellular location">
    <subcellularLocation>
        <location evidence="1">Cell membrane</location>
        <topology evidence="1">Multi-pass membrane protein</topology>
    </subcellularLocation>
</comment>
<comment type="similarity">
    <text evidence="2">Belongs to the G-protein coupled receptor 3 family.</text>
</comment>
<keyword evidence="19" id="KW-1185">Reference proteome</keyword>
<dbReference type="CDD" id="cd15285">
    <property type="entry name" value="7tmC_mGluR_group1"/>
    <property type="match status" value="1"/>
</dbReference>
<evidence type="ECO:0000313" key="18">
    <source>
        <dbReference type="EMBL" id="KAK6170499.1"/>
    </source>
</evidence>
<evidence type="ECO:0000256" key="15">
    <source>
        <dbReference type="SAM" id="Phobius"/>
    </source>
</evidence>
<dbReference type="EMBL" id="JAZGQO010000014">
    <property type="protein sequence ID" value="KAK6170499.1"/>
    <property type="molecule type" value="Genomic_DNA"/>
</dbReference>
<dbReference type="PANTHER" id="PTHR24060">
    <property type="entry name" value="METABOTROPIC GLUTAMATE RECEPTOR"/>
    <property type="match status" value="1"/>
</dbReference>
<keyword evidence="12" id="KW-0325">Glycoprotein</keyword>
<keyword evidence="6 16" id="KW-0732">Signal</keyword>
<evidence type="ECO:0000256" key="6">
    <source>
        <dbReference type="ARBA" id="ARBA00022729"/>
    </source>
</evidence>
<evidence type="ECO:0000256" key="4">
    <source>
        <dbReference type="ARBA" id="ARBA00022553"/>
    </source>
</evidence>
<evidence type="ECO:0000256" key="14">
    <source>
        <dbReference type="SAM" id="MobiDB-lite"/>
    </source>
</evidence>
<dbReference type="Pfam" id="PF01094">
    <property type="entry name" value="ANF_receptor"/>
    <property type="match status" value="1"/>
</dbReference>
<feature type="transmembrane region" description="Helical" evidence="15">
    <location>
        <begin position="626"/>
        <end position="646"/>
    </location>
</feature>
<keyword evidence="10" id="KW-1015">Disulfide bond</keyword>
<dbReference type="PROSITE" id="PS50259">
    <property type="entry name" value="G_PROTEIN_RECEP_F3_4"/>
    <property type="match status" value="1"/>
</dbReference>
<evidence type="ECO:0000256" key="7">
    <source>
        <dbReference type="ARBA" id="ARBA00022989"/>
    </source>
</evidence>
<feature type="chain" id="PRO_5042951364" description="G-protein coupled receptors family 3 profile domain-containing protein" evidence="16">
    <location>
        <begin position="22"/>
        <end position="1237"/>
    </location>
</feature>
<feature type="transmembrane region" description="Helical" evidence="15">
    <location>
        <begin position="779"/>
        <end position="801"/>
    </location>
</feature>
<dbReference type="InterPro" id="IPR017979">
    <property type="entry name" value="GPCR_3_CS"/>
</dbReference>
<feature type="compositionally biased region" description="Polar residues" evidence="14">
    <location>
        <begin position="917"/>
        <end position="926"/>
    </location>
</feature>
<feature type="transmembrane region" description="Helical" evidence="15">
    <location>
        <begin position="807"/>
        <end position="832"/>
    </location>
</feature>
<keyword evidence="9 15" id="KW-0472">Membrane</keyword>
<keyword evidence="11" id="KW-0675">Receptor</keyword>
<dbReference type="InterPro" id="IPR000162">
    <property type="entry name" value="GPCR_3_mtglu_rcpt"/>
</dbReference>
<dbReference type="GO" id="GO:0004930">
    <property type="term" value="F:G protein-coupled receptor activity"/>
    <property type="evidence" value="ECO:0007669"/>
    <property type="project" value="UniProtKB-KW"/>
</dbReference>
<sequence length="1237" mass="139187">MNDLANFICLWIMLFNHGCQNERVDGKRIIKQRTARIEGDIVLGALFPVHYAPPNASVFSRACGPIRELYGIQRIETLLFTLDKINMNDSILPNITLGCDIRDSCWYSAIALEQSIDFIKDAIASNTELNNNQSRNKGCSAERLEPIAGLVGPGSSESTIQVQNLLQIFHIPQIGYSATSISLSDKSRFNYFLRVVPPDNYQAQALIDIVVRFNWTYISTVYSDGNYGERGIQEFEVRAQKYNVCIAESTNIASSADEIAFDKVIDQLEITPNATVVVCFCEGMTVHKLLLAAKRKNVVHKYVFIGSDGWGNRPDVVEGVEEEAAGGISIKLYSPQLDDFDDYYSSLYPENNTRNPWFKEFWQERFVCRLNAGDDTDTRYNEMCSADSNLANSKQDSKLGFVANAVYTMAYALHNMHQQLCDGKPGLCDAMRPINGSLYLDYLLNVTFNSYSGEAVHFDDQGNPPGRYEIVNYQPQYHPDGNVTYNYVSVGTWMTGKLSLNSSKIHWPGSENTDRREPESICSKPCPKGHVKEVKGSSCCWVCIPCKDNQIVTDNSTCTPCDLGWWPNFNLSECEEIPIEFTSWHDSEAIVAMTMACVGILVTCWIGSVFIRHNNTPVVKASTRELSYIILFGIIVACCSNFVIVAKPSIVTCYLSRILPGLAFSLMYGALVTKTNRIARILEGSKKIMTKKPRFMSASAQVVITGIIIGVESAIITIMLIIEPADSKFDYPAPKRVRLVCNTTTLGVIVPLGFDLLLIFMCTLYAIKTRNLPENFNEAKFIGFTMYTTCVIWSGFFPIYFGGESKSVTMCISITLSAVVTLVLLFCPKVYIIIWAPEKNTRGAFTTSKDVRCHIGSKSMPSADSLEYKDLRYDGYFKSDISRPRDKWKNKSLDEKSLKSVMKRTCFPESKETPYTNHHLISNQRPSPILELEPNSTPKKPGRFSSEAANRKSVEEDIAEFCEQFPEYEEKETSLCERPNRYSNKTMKDSQCQTDYNVFMTLEPTCRRRIRSPYTSPISKRCPRIIQNPPAQAQHDSKYLGDFLPTNSHSKNNRSSNNSDQIRSREPSTPETYPLLDWEDEISPKEADKSFSDSHEFDDMYTLECSISPSHCSKDINHKSKYLKKSSNGSSICEPLVLHNAYAKSKDSLLNKDLSPTREKARRYFDSVNINSPNRSGCGISHSSVSSGASLDNLTDERYNVSLTALENEEKGVADFQEYLQKRGLQLDMSSVQTSDL</sequence>
<evidence type="ECO:0000256" key="9">
    <source>
        <dbReference type="ARBA" id="ARBA00023136"/>
    </source>
</evidence>
<dbReference type="InterPro" id="IPR028082">
    <property type="entry name" value="Peripla_BP_I"/>
</dbReference>
<evidence type="ECO:0000256" key="13">
    <source>
        <dbReference type="ARBA" id="ARBA00023224"/>
    </source>
</evidence>
<evidence type="ECO:0000256" key="1">
    <source>
        <dbReference type="ARBA" id="ARBA00004651"/>
    </source>
</evidence>
<proteinExistence type="inferred from homology"/>
<keyword evidence="3" id="KW-1003">Cell membrane</keyword>
<keyword evidence="8" id="KW-0297">G-protein coupled receptor</keyword>
<dbReference type="InterPro" id="IPR001828">
    <property type="entry name" value="ANF_lig-bd_rcpt"/>
</dbReference>
<feature type="transmembrane region" description="Helical" evidence="15">
    <location>
        <begin position="589"/>
        <end position="611"/>
    </location>
</feature>
<dbReference type="InterPro" id="IPR050726">
    <property type="entry name" value="mGluR"/>
</dbReference>
<reference evidence="18 19" key="1">
    <citation type="submission" date="2024-01" db="EMBL/GenBank/DDBJ databases">
        <title>The genome of the rayed Mediterranean limpet Patella caerulea (Linnaeus, 1758).</title>
        <authorList>
            <person name="Anh-Thu Weber A."/>
            <person name="Halstead-Nussloch G."/>
        </authorList>
    </citation>
    <scope>NUCLEOTIDE SEQUENCE [LARGE SCALE GENOMIC DNA]</scope>
    <source>
        <strain evidence="18">AATW-2023a</strain>
        <tissue evidence="18">Whole specimen</tissue>
    </source>
</reference>
<dbReference type="FunFam" id="2.10.50.30:FF:000001">
    <property type="entry name" value="metabotropic glutamate receptor 1"/>
    <property type="match status" value="1"/>
</dbReference>
<keyword evidence="13" id="KW-0807">Transducer</keyword>
<organism evidence="18 19">
    <name type="scientific">Patella caerulea</name>
    <name type="common">Rayed Mediterranean limpet</name>
    <dbReference type="NCBI Taxonomy" id="87958"/>
    <lineage>
        <taxon>Eukaryota</taxon>
        <taxon>Metazoa</taxon>
        <taxon>Spiralia</taxon>
        <taxon>Lophotrochozoa</taxon>
        <taxon>Mollusca</taxon>
        <taxon>Gastropoda</taxon>
        <taxon>Patellogastropoda</taxon>
        <taxon>Patelloidea</taxon>
        <taxon>Patellidae</taxon>
        <taxon>Patella</taxon>
    </lineage>
</organism>
<dbReference type="FunFam" id="3.40.50.2300:FF:000219">
    <property type="entry name" value="Glutamate metabotropic receptor 5"/>
    <property type="match status" value="2"/>
</dbReference>
<evidence type="ECO:0000256" key="5">
    <source>
        <dbReference type="ARBA" id="ARBA00022692"/>
    </source>
</evidence>
<dbReference type="InterPro" id="IPR011500">
    <property type="entry name" value="GPCR_3_9-Cys_dom"/>
</dbReference>
<dbReference type="InterPro" id="IPR000337">
    <property type="entry name" value="GPCR_3"/>
</dbReference>
<dbReference type="Gene3D" id="2.10.50.30">
    <property type="entry name" value="GPCR, family 3, nine cysteines domain"/>
    <property type="match status" value="1"/>
</dbReference>
<dbReference type="SUPFAM" id="SSF53822">
    <property type="entry name" value="Periplasmic binding protein-like I"/>
    <property type="match status" value="1"/>
</dbReference>
<dbReference type="PRINTS" id="PR00248">
    <property type="entry name" value="GPCRMGR"/>
</dbReference>
<evidence type="ECO:0000313" key="19">
    <source>
        <dbReference type="Proteomes" id="UP001347796"/>
    </source>
</evidence>
<dbReference type="Pfam" id="PF00003">
    <property type="entry name" value="7tm_3"/>
    <property type="match status" value="1"/>
</dbReference>
<feature type="compositionally biased region" description="Low complexity" evidence="14">
    <location>
        <begin position="1047"/>
        <end position="1059"/>
    </location>
</feature>
<keyword evidence="7 15" id="KW-1133">Transmembrane helix</keyword>
<evidence type="ECO:0000256" key="3">
    <source>
        <dbReference type="ARBA" id="ARBA00022475"/>
    </source>
</evidence>
<evidence type="ECO:0000259" key="17">
    <source>
        <dbReference type="PROSITE" id="PS50259"/>
    </source>
</evidence>
<dbReference type="Proteomes" id="UP001347796">
    <property type="component" value="Unassembled WGS sequence"/>
</dbReference>
<dbReference type="Pfam" id="PF07562">
    <property type="entry name" value="NCD3G"/>
    <property type="match status" value="1"/>
</dbReference>
<dbReference type="Gene3D" id="3.40.50.2300">
    <property type="match status" value="2"/>
</dbReference>
<keyword evidence="4" id="KW-0597">Phosphoprotein</keyword>
<evidence type="ECO:0000256" key="8">
    <source>
        <dbReference type="ARBA" id="ARBA00023040"/>
    </source>
</evidence>
<evidence type="ECO:0000256" key="16">
    <source>
        <dbReference type="SAM" id="SignalP"/>
    </source>
</evidence>
<dbReference type="GO" id="GO:0007206">
    <property type="term" value="P:phospholipase C-activating G protein-coupled glutamate receptor signaling pathway"/>
    <property type="evidence" value="ECO:0007669"/>
    <property type="project" value="UniProtKB-ARBA"/>
</dbReference>
<accession>A0AAN8J6U4</accession>
<comment type="caution">
    <text evidence="18">The sequence shown here is derived from an EMBL/GenBank/DDBJ whole genome shotgun (WGS) entry which is preliminary data.</text>
</comment>
<keyword evidence="5 15" id="KW-0812">Transmembrane</keyword>
<feature type="transmembrane region" description="Helical" evidence="15">
    <location>
        <begin position="658"/>
        <end position="679"/>
    </location>
</feature>
<dbReference type="AlphaFoldDB" id="A0AAN8J6U4"/>
<name>A0AAN8J6U4_PATCE</name>
<feature type="signal peptide" evidence="16">
    <location>
        <begin position="1"/>
        <end position="21"/>
    </location>
</feature>
<dbReference type="PROSITE" id="PS00981">
    <property type="entry name" value="G_PROTEIN_RECEP_F3_3"/>
    <property type="match status" value="1"/>
</dbReference>
<evidence type="ECO:0000256" key="12">
    <source>
        <dbReference type="ARBA" id="ARBA00023180"/>
    </source>
</evidence>
<feature type="domain" description="G-protein coupled receptors family 3 profile" evidence="17">
    <location>
        <begin position="588"/>
        <end position="849"/>
    </location>
</feature>
<protein>
    <recommendedName>
        <fullName evidence="17">G-protein coupled receptors family 3 profile domain-containing protein</fullName>
    </recommendedName>
</protein>
<feature type="transmembrane region" description="Helical" evidence="15">
    <location>
        <begin position="700"/>
        <end position="722"/>
    </location>
</feature>
<dbReference type="InterPro" id="IPR038550">
    <property type="entry name" value="GPCR_3_9-Cys_sf"/>
</dbReference>
<dbReference type="GO" id="GO:0005886">
    <property type="term" value="C:plasma membrane"/>
    <property type="evidence" value="ECO:0007669"/>
    <property type="project" value="UniProtKB-SubCell"/>
</dbReference>
<dbReference type="InterPro" id="IPR017978">
    <property type="entry name" value="GPCR_3_C"/>
</dbReference>
<evidence type="ECO:0000256" key="2">
    <source>
        <dbReference type="ARBA" id="ARBA00007242"/>
    </source>
</evidence>